<dbReference type="InterPro" id="IPR025605">
    <property type="entry name" value="OST-HTH/LOTUS_dom"/>
</dbReference>
<dbReference type="InterPro" id="IPR050907">
    <property type="entry name" value="SRSF"/>
</dbReference>
<dbReference type="Gene3D" id="2.30.30.140">
    <property type="match status" value="1"/>
</dbReference>
<feature type="compositionally biased region" description="Low complexity" evidence="2">
    <location>
        <begin position="402"/>
        <end position="427"/>
    </location>
</feature>
<dbReference type="InterPro" id="IPR012677">
    <property type="entry name" value="Nucleotide-bd_a/b_plait_sf"/>
</dbReference>
<feature type="region of interest" description="Disordered" evidence="2">
    <location>
        <begin position="311"/>
        <end position="497"/>
    </location>
</feature>
<dbReference type="PROSITE" id="PS50102">
    <property type="entry name" value="RRM"/>
    <property type="match status" value="2"/>
</dbReference>
<organism evidence="5 6">
    <name type="scientific">Mytilus galloprovincialis</name>
    <name type="common">Mediterranean mussel</name>
    <dbReference type="NCBI Taxonomy" id="29158"/>
    <lineage>
        <taxon>Eukaryota</taxon>
        <taxon>Metazoa</taxon>
        <taxon>Spiralia</taxon>
        <taxon>Lophotrochozoa</taxon>
        <taxon>Mollusca</taxon>
        <taxon>Bivalvia</taxon>
        <taxon>Autobranchia</taxon>
        <taxon>Pteriomorphia</taxon>
        <taxon>Mytilida</taxon>
        <taxon>Mytiloidea</taxon>
        <taxon>Mytilidae</taxon>
        <taxon>Mytilinae</taxon>
        <taxon>Mytilus</taxon>
    </lineage>
</organism>
<dbReference type="InterPro" id="IPR000504">
    <property type="entry name" value="RRM_dom"/>
</dbReference>
<reference evidence="5" key="1">
    <citation type="submission" date="2018-11" db="EMBL/GenBank/DDBJ databases">
        <authorList>
            <person name="Alioto T."/>
            <person name="Alioto T."/>
        </authorList>
    </citation>
    <scope>NUCLEOTIDE SEQUENCE</scope>
</reference>
<evidence type="ECO:0000256" key="2">
    <source>
        <dbReference type="SAM" id="MobiDB-lite"/>
    </source>
</evidence>
<dbReference type="Pfam" id="PF12872">
    <property type="entry name" value="OST-HTH"/>
    <property type="match status" value="1"/>
</dbReference>
<dbReference type="InterPro" id="IPR041966">
    <property type="entry name" value="LOTUS-like"/>
</dbReference>
<feature type="compositionally biased region" description="Polar residues" evidence="2">
    <location>
        <begin position="107"/>
        <end position="126"/>
    </location>
</feature>
<feature type="compositionally biased region" description="Polar residues" evidence="2">
    <location>
        <begin position="677"/>
        <end position="707"/>
    </location>
</feature>
<dbReference type="CDD" id="cd00590">
    <property type="entry name" value="RRM_SF"/>
    <property type="match status" value="1"/>
</dbReference>
<dbReference type="AlphaFoldDB" id="A0A8B6CR86"/>
<protein>
    <recommendedName>
        <fullName evidence="7">RRM domain-containing protein</fullName>
    </recommendedName>
</protein>
<dbReference type="OrthoDB" id="1879688at2759"/>
<dbReference type="SUPFAM" id="SSF63748">
    <property type="entry name" value="Tudor/PWWP/MBT"/>
    <property type="match status" value="1"/>
</dbReference>
<keyword evidence="1" id="KW-0694">RNA-binding</keyword>
<dbReference type="Proteomes" id="UP000596742">
    <property type="component" value="Unassembled WGS sequence"/>
</dbReference>
<dbReference type="InterPro" id="IPR035979">
    <property type="entry name" value="RBD_domain_sf"/>
</dbReference>
<evidence type="ECO:0000259" key="4">
    <source>
        <dbReference type="PROSITE" id="PS51644"/>
    </source>
</evidence>
<accession>A0A8B6CR86</accession>
<evidence type="ECO:0000313" key="6">
    <source>
        <dbReference type="Proteomes" id="UP000596742"/>
    </source>
</evidence>
<name>A0A8B6CR86_MYTGA</name>
<dbReference type="Pfam" id="PF00567">
    <property type="entry name" value="TUDOR"/>
    <property type="match status" value="1"/>
</dbReference>
<sequence length="1068" mass="118945">MGTVPENIKRNVRAVLLSKVGGILVSDFSKDYKSLLKEQLNWRQIGFDNMNDLIKAMPEVVRLEFSDKDMAYKMFGKVDPNSSYTPLAAKLAAESSTEGKADRRRNNFGNTNKSSSFGNMNNSNANGDDKYGHFQPNMRGHYTLCYPKFKENDDVTKEILEEKYGEFPGLFEVHMIPRMIFLRYTMKQSAIKCLEKYESEKTLRIAEEKCSKGPTNQPRGQKRDDDMIMSKRKSGNTEEDNEVYVGNLDKSATESVRSCSNTGSGKLVRKARNDDKKVFSFITFSDNSSAQSCVQKLDNLEHKGRKLNCRIAVKDGGQPKQNTRNEDSGGKTSWGSGGGGQSSGRSVIVDDDESWDTENKSNSTSSAKPTSTFSWKSALNQSDDSAQKTSSFGQTSAFGQNSSEQTSTFGQTTSQQSSSFGQKSPQKTSSFGQKTSEQTSSFGQKTSEQTSSFGQKSPQQTSSFGQNKSSFGQSSGQSSSSFGKGSETTNGDSEPATVFFGNLHSSITQEDFEDLVKEFSPSQIRFKSDGRRVFAFVVVQSEAVCNECINKFNQMEWKGRKIACKLCTENKPEKPEKQNNAKTESSGGSMPWKSGGDQSSTMSNRGQRLSNNDGDTDKNHNDVTAKFGNLTIQTSENSFSSKIASPPNRQQRSELLQAASPKSSSQQRSPSSFQQKLPTSFQQKSPTSFQQKSPTKLNPSNLEQFSRSPKKPQMPDYSGMPPLEPAFVDEMPPLEPIDTEAELIEVFVANFPYHETTDDLYEIFESVGAVDMHMMNSSNTNKTTAAIVYFLDQDTADNAILQTHQEMYKGRLLWVQIYERDPNKRSNTTETLNLSISVKTGAGGSRCVSVDQNSHRKSPRENKHIRGAESMESLKTSASTGAVGKSFRNLMVTYKLVMNKLGTRVRDIVFKPYEEIVVFITSVFDEKTFWGQIIKDADVSSLEDLENVMEQLQHPGSRIGFTKGLGRCTAKVDDEWYRSWIIADRRDFTIEVFNVDYGTTAVVSKQEASLTVPEVWDLQPLVRPFRIKEGSHIMDKTMEQMLFKAKVTATNADETGFLTEVEVLGPAE</sequence>
<feature type="compositionally biased region" description="Polar residues" evidence="2">
    <location>
        <begin position="630"/>
        <end position="654"/>
    </location>
</feature>
<feature type="compositionally biased region" description="Low complexity" evidence="2">
    <location>
        <begin position="462"/>
        <end position="486"/>
    </location>
</feature>
<evidence type="ECO:0000259" key="3">
    <source>
        <dbReference type="PROSITE" id="PS50102"/>
    </source>
</evidence>
<dbReference type="PROSITE" id="PS51644">
    <property type="entry name" value="HTH_OST"/>
    <property type="match status" value="1"/>
</dbReference>
<dbReference type="GO" id="GO:0003723">
    <property type="term" value="F:RNA binding"/>
    <property type="evidence" value="ECO:0007669"/>
    <property type="project" value="UniProtKB-UniRule"/>
</dbReference>
<feature type="region of interest" description="Disordered" evidence="2">
    <location>
        <begin position="572"/>
        <end position="720"/>
    </location>
</feature>
<dbReference type="EMBL" id="UYJE01002233">
    <property type="protein sequence ID" value="VDI08746.1"/>
    <property type="molecule type" value="Genomic_DNA"/>
</dbReference>
<dbReference type="InterPro" id="IPR002999">
    <property type="entry name" value="Tudor"/>
</dbReference>
<dbReference type="Pfam" id="PF00076">
    <property type="entry name" value="RRM_1"/>
    <property type="match status" value="3"/>
</dbReference>
<evidence type="ECO:0000313" key="5">
    <source>
        <dbReference type="EMBL" id="VDI08746.1"/>
    </source>
</evidence>
<feature type="compositionally biased region" description="Polar residues" evidence="2">
    <location>
        <begin position="596"/>
        <end position="613"/>
    </location>
</feature>
<evidence type="ECO:0008006" key="7">
    <source>
        <dbReference type="Google" id="ProtNLM"/>
    </source>
</evidence>
<dbReference type="Gene3D" id="3.30.420.610">
    <property type="entry name" value="LOTUS domain-like"/>
    <property type="match status" value="1"/>
</dbReference>
<feature type="domain" description="RRM" evidence="3">
    <location>
        <begin position="744"/>
        <end position="820"/>
    </location>
</feature>
<gene>
    <name evidence="5" type="ORF">MGAL_10B033671</name>
</gene>
<evidence type="ECO:0000256" key="1">
    <source>
        <dbReference type="PROSITE-ProRule" id="PRU00176"/>
    </source>
</evidence>
<feature type="compositionally biased region" description="Polar residues" evidence="2">
    <location>
        <begin position="360"/>
        <end position="401"/>
    </location>
</feature>
<dbReference type="SUPFAM" id="SSF54928">
    <property type="entry name" value="RNA-binding domain, RBD"/>
    <property type="match status" value="3"/>
</dbReference>
<keyword evidence="6" id="KW-1185">Reference proteome</keyword>
<feature type="domain" description="HTH OST-type" evidence="4">
    <location>
        <begin position="4"/>
        <end position="78"/>
    </location>
</feature>
<dbReference type="SMART" id="SM00360">
    <property type="entry name" value="RRM"/>
    <property type="match status" value="3"/>
</dbReference>
<feature type="region of interest" description="Disordered" evidence="2">
    <location>
        <begin position="208"/>
        <end position="241"/>
    </location>
</feature>
<dbReference type="PANTHER" id="PTHR23147">
    <property type="entry name" value="SERINE/ARGININE RICH SPLICING FACTOR"/>
    <property type="match status" value="1"/>
</dbReference>
<dbReference type="Gene3D" id="3.30.70.330">
    <property type="match status" value="3"/>
</dbReference>
<comment type="caution">
    <text evidence="5">The sequence shown here is derived from an EMBL/GenBank/DDBJ whole genome shotgun (WGS) entry which is preliminary data.</text>
</comment>
<feature type="compositionally biased region" description="Polar residues" evidence="2">
    <location>
        <begin position="428"/>
        <end position="461"/>
    </location>
</feature>
<feature type="domain" description="RRM" evidence="3">
    <location>
        <begin position="241"/>
        <end position="314"/>
    </location>
</feature>
<proteinExistence type="predicted"/>
<feature type="region of interest" description="Disordered" evidence="2">
    <location>
        <begin position="95"/>
        <end position="133"/>
    </location>
</feature>
<feature type="compositionally biased region" description="Low complexity" evidence="2">
    <location>
        <begin position="657"/>
        <end position="676"/>
    </location>
</feature>